<evidence type="ECO:0000313" key="9">
    <source>
        <dbReference type="EMBL" id="KAK3506448.1"/>
    </source>
</evidence>
<dbReference type="Gene3D" id="1.10.10.10">
    <property type="entry name" value="Winged helix-like DNA-binding domain superfamily/Winged helix DNA-binding domain"/>
    <property type="match status" value="1"/>
</dbReference>
<evidence type="ECO:0000259" key="8">
    <source>
        <dbReference type="PROSITE" id="PS50878"/>
    </source>
</evidence>
<feature type="compositionally biased region" description="Polar residues" evidence="5">
    <location>
        <begin position="504"/>
        <end position="516"/>
    </location>
</feature>
<keyword evidence="4" id="KW-0175">Coiled coil</keyword>
<dbReference type="SMART" id="SM00343">
    <property type="entry name" value="ZnF_C2HC"/>
    <property type="match status" value="1"/>
</dbReference>
<name>A0AAE0UI39_9TELE</name>
<keyword evidence="6" id="KW-0732">Signal</keyword>
<comment type="similarity">
    <text evidence="1">Belongs to the beta type-B retroviral polymerase family. HERV class-II K(HML-2) pol subfamily.</text>
</comment>
<dbReference type="InterPro" id="IPR000477">
    <property type="entry name" value="RT_dom"/>
</dbReference>
<dbReference type="PANTHER" id="PTHR19446">
    <property type="entry name" value="REVERSE TRANSCRIPTASES"/>
    <property type="match status" value="1"/>
</dbReference>
<dbReference type="InterPro" id="IPR038717">
    <property type="entry name" value="Tc1-like_DDE_dom"/>
</dbReference>
<feature type="chain" id="PRO_5041966082" description="ribonuclease H" evidence="6">
    <location>
        <begin position="26"/>
        <end position="1237"/>
    </location>
</feature>
<dbReference type="PROSITE" id="PS50158">
    <property type="entry name" value="ZF_CCHC"/>
    <property type="match status" value="1"/>
</dbReference>
<dbReference type="Pfam" id="PF00078">
    <property type="entry name" value="RVT_1"/>
    <property type="match status" value="1"/>
</dbReference>
<dbReference type="PROSITE" id="PS50878">
    <property type="entry name" value="RT_POL"/>
    <property type="match status" value="1"/>
</dbReference>
<dbReference type="SUPFAM" id="SSF56672">
    <property type="entry name" value="DNA/RNA polymerases"/>
    <property type="match status" value="1"/>
</dbReference>
<feature type="signal peptide" evidence="6">
    <location>
        <begin position="1"/>
        <end position="25"/>
    </location>
</feature>
<dbReference type="SUPFAM" id="SSF57756">
    <property type="entry name" value="Retrovirus zinc finger-like domains"/>
    <property type="match status" value="1"/>
</dbReference>
<dbReference type="InterPro" id="IPR009057">
    <property type="entry name" value="Homeodomain-like_sf"/>
</dbReference>
<dbReference type="InterPro" id="IPR057667">
    <property type="entry name" value="HTH_SB"/>
</dbReference>
<feature type="compositionally biased region" description="Basic and acidic residues" evidence="5">
    <location>
        <begin position="521"/>
        <end position="535"/>
    </location>
</feature>
<dbReference type="EC" id="3.1.26.4" evidence="2"/>
<evidence type="ECO:0000256" key="4">
    <source>
        <dbReference type="SAM" id="Coils"/>
    </source>
</evidence>
<dbReference type="InterPro" id="IPR036875">
    <property type="entry name" value="Znf_CCHC_sf"/>
</dbReference>
<evidence type="ECO:0000256" key="5">
    <source>
        <dbReference type="SAM" id="MobiDB-lite"/>
    </source>
</evidence>
<dbReference type="AlphaFoldDB" id="A0AAE0UI39"/>
<protein>
    <recommendedName>
        <fullName evidence="2">ribonuclease H</fullName>
        <ecNumber evidence="2">3.1.26.4</ecNumber>
    </recommendedName>
</protein>
<dbReference type="GO" id="GO:0003677">
    <property type="term" value="F:DNA binding"/>
    <property type="evidence" value="ECO:0007669"/>
    <property type="project" value="InterPro"/>
</dbReference>
<dbReference type="Gene3D" id="3.30.420.10">
    <property type="entry name" value="Ribonuclease H-like superfamily/Ribonuclease H"/>
    <property type="match status" value="1"/>
</dbReference>
<dbReference type="InterPro" id="IPR043502">
    <property type="entry name" value="DNA/RNA_pol_sf"/>
</dbReference>
<organism evidence="9 10">
    <name type="scientific">Hemibagrus guttatus</name>
    <dbReference type="NCBI Taxonomy" id="175788"/>
    <lineage>
        <taxon>Eukaryota</taxon>
        <taxon>Metazoa</taxon>
        <taxon>Chordata</taxon>
        <taxon>Craniata</taxon>
        <taxon>Vertebrata</taxon>
        <taxon>Euteleostomi</taxon>
        <taxon>Actinopterygii</taxon>
        <taxon>Neopterygii</taxon>
        <taxon>Teleostei</taxon>
        <taxon>Ostariophysi</taxon>
        <taxon>Siluriformes</taxon>
        <taxon>Bagridae</taxon>
        <taxon>Hemibagrus</taxon>
    </lineage>
</organism>
<dbReference type="Pfam" id="PF25787">
    <property type="entry name" value="HTH_SB"/>
    <property type="match status" value="1"/>
</dbReference>
<evidence type="ECO:0000256" key="1">
    <source>
        <dbReference type="ARBA" id="ARBA00010879"/>
    </source>
</evidence>
<dbReference type="NCBIfam" id="NF033545">
    <property type="entry name" value="transpos_IS630"/>
    <property type="match status" value="1"/>
</dbReference>
<feature type="coiled-coil region" evidence="4">
    <location>
        <begin position="876"/>
        <end position="910"/>
    </location>
</feature>
<dbReference type="Gene3D" id="4.10.60.10">
    <property type="entry name" value="Zinc finger, CCHC-type"/>
    <property type="match status" value="1"/>
</dbReference>
<evidence type="ECO:0000313" key="10">
    <source>
        <dbReference type="Proteomes" id="UP001274896"/>
    </source>
</evidence>
<dbReference type="GO" id="GO:0008270">
    <property type="term" value="F:zinc ion binding"/>
    <property type="evidence" value="ECO:0007669"/>
    <property type="project" value="UniProtKB-KW"/>
</dbReference>
<keyword evidence="3" id="KW-0862">Zinc</keyword>
<reference evidence="9" key="1">
    <citation type="submission" date="2023-06" db="EMBL/GenBank/DDBJ databases">
        <title>Male Hemibagrus guttatus genome.</title>
        <authorList>
            <person name="Bian C."/>
        </authorList>
    </citation>
    <scope>NUCLEOTIDE SEQUENCE</scope>
    <source>
        <strain evidence="9">Male_cb2023</strain>
        <tissue evidence="9">Muscle</tissue>
    </source>
</reference>
<feature type="compositionally biased region" description="Basic and acidic residues" evidence="5">
    <location>
        <begin position="1212"/>
        <end position="1237"/>
    </location>
</feature>
<accession>A0AAE0UI39</accession>
<keyword evidence="10" id="KW-1185">Reference proteome</keyword>
<feature type="region of interest" description="Disordered" evidence="5">
    <location>
        <begin position="453"/>
        <end position="549"/>
    </location>
</feature>
<dbReference type="InterPro" id="IPR036388">
    <property type="entry name" value="WH-like_DNA-bd_sf"/>
</dbReference>
<dbReference type="Proteomes" id="UP001274896">
    <property type="component" value="Unassembled WGS sequence"/>
</dbReference>
<dbReference type="SUPFAM" id="SSF46689">
    <property type="entry name" value="Homeodomain-like"/>
    <property type="match status" value="1"/>
</dbReference>
<feature type="non-terminal residue" evidence="9">
    <location>
        <position position="1"/>
    </location>
</feature>
<evidence type="ECO:0000256" key="3">
    <source>
        <dbReference type="PROSITE-ProRule" id="PRU00047"/>
    </source>
</evidence>
<dbReference type="GO" id="GO:0015074">
    <property type="term" value="P:DNA integration"/>
    <property type="evidence" value="ECO:0007669"/>
    <property type="project" value="InterPro"/>
</dbReference>
<dbReference type="InterPro" id="IPR047655">
    <property type="entry name" value="Transpos_IS630-like"/>
</dbReference>
<evidence type="ECO:0000259" key="7">
    <source>
        <dbReference type="PROSITE" id="PS50158"/>
    </source>
</evidence>
<dbReference type="EMBL" id="JAUCMX010000030">
    <property type="protein sequence ID" value="KAK3506448.1"/>
    <property type="molecule type" value="Genomic_DNA"/>
</dbReference>
<keyword evidence="3" id="KW-0479">Metal-binding</keyword>
<dbReference type="InterPro" id="IPR043128">
    <property type="entry name" value="Rev_trsase/Diguanyl_cyclase"/>
</dbReference>
<dbReference type="Pfam" id="PF13358">
    <property type="entry name" value="DDE_3"/>
    <property type="match status" value="1"/>
</dbReference>
<comment type="caution">
    <text evidence="9">The sequence shown here is derived from an EMBL/GenBank/DDBJ whole genome shotgun (WGS) entry which is preliminary data.</text>
</comment>
<feature type="region of interest" description="Disordered" evidence="5">
    <location>
        <begin position="1206"/>
        <end position="1237"/>
    </location>
</feature>
<dbReference type="InterPro" id="IPR001878">
    <property type="entry name" value="Znf_CCHC"/>
</dbReference>
<dbReference type="Pfam" id="PF01498">
    <property type="entry name" value="HTH_Tnp_Tc3_2"/>
    <property type="match status" value="1"/>
</dbReference>
<proteinExistence type="inferred from homology"/>
<dbReference type="GO" id="GO:0004523">
    <property type="term" value="F:RNA-DNA hybrid ribonuclease activity"/>
    <property type="evidence" value="ECO:0007669"/>
    <property type="project" value="UniProtKB-EC"/>
</dbReference>
<keyword evidence="3" id="KW-0863">Zinc-finger</keyword>
<evidence type="ECO:0000256" key="6">
    <source>
        <dbReference type="SAM" id="SignalP"/>
    </source>
</evidence>
<evidence type="ECO:0000256" key="2">
    <source>
        <dbReference type="ARBA" id="ARBA00012180"/>
    </source>
</evidence>
<dbReference type="InterPro" id="IPR002492">
    <property type="entry name" value="Transposase_Tc1-like"/>
</dbReference>
<gene>
    <name evidence="9" type="ORF">QTP70_000579</name>
</gene>
<dbReference type="GO" id="GO:0006313">
    <property type="term" value="P:DNA transposition"/>
    <property type="evidence" value="ECO:0007669"/>
    <property type="project" value="InterPro"/>
</dbReference>
<feature type="domain" description="CCHC-type" evidence="7">
    <location>
        <begin position="440"/>
        <end position="456"/>
    </location>
</feature>
<feature type="domain" description="Reverse transcriptase" evidence="8">
    <location>
        <begin position="929"/>
        <end position="1206"/>
    </location>
</feature>
<feature type="compositionally biased region" description="Low complexity" evidence="5">
    <location>
        <begin position="472"/>
        <end position="495"/>
    </location>
</feature>
<dbReference type="Gene3D" id="3.30.70.270">
    <property type="match status" value="1"/>
</dbReference>
<dbReference type="Pfam" id="PF00098">
    <property type="entry name" value="zf-CCHC"/>
    <property type="match status" value="1"/>
</dbReference>
<dbReference type="InterPro" id="IPR036397">
    <property type="entry name" value="RNaseH_sf"/>
</dbReference>
<sequence length="1237" mass="140606">MISEIGGLAGVFWIIVLLQNPSSLQLEVTNLPIYQSGKGYKAISKALGLPRTTVRAIIYKWRKHGTVENLPRSGWPTKITPRAQRQLVQEVTKDPTTTSKELQASLASVKVSVHDSTIRKRLGKNGLRGRVPRRKPPLSKKNIKARLGFARKHLDDPQDFWGNTLWTDETKIELFGRSVSHYVWRKSNTAFQKKKITPTVKYGGGSVMVWGCSAASGPGRLAVINGTMNSAVYQKILKENVRPSVCDLKLKRTWVLQQDNDPKHTSKSTSEWLKKNKMKTLEWPSQSPDLNPIEMLWHDLKKVVHARKPSNVAELQQFCKDEWAKIPPQRCNTLIASYGKRLIAVVAAKGVCVSSVSVNHGHGGSERDVCAASSPAKKVMLCNVPPFISDEAIGKELSRYGRMVSPIKKIPLGCKSPLVRHLVSFRRMVFMVFKEGVDIKCFKCGQTGHLARACPERQSDPGVSERPGRDTAGPAVVVPPVAAVRPAAKGPGAAAEPELMESEPQAQPAAQKSTGATPAPDKPRTAEPDRKKPWSTEKSSVGSGAVLEPPALTEAGTEYTLNVTRDIVRSLKALEKIVELQRLEATGDRGHIEALKSKKAKMKDLSDITAQGALVRSRFKSAAEMDAPSKFFFSLEQKNGQKRFIHAVRTESGDLLSEPTEIRKQTVRFYSKLYSSEWSGAQVVEDSFLVGLPKLSERAARELDRELSLEELHEALQRMENRRASGIDGLPAEFYKAFWAVIGQDVLDVLRDSVRRDQEKAFDRVEHEYLWKVLEAFGLNPGFVAMIRVLYCEIESVLKKREEHRVTYKSGGRRTQIEIEKKTNWWKMKNEECSKAEVIRETGRKVLGVSSGKRKEDKETWWWNEEVQDSVQRKRLAKKKWDMDRSEENRQEYKELQRRVRREVSKAKQKAYDELYTRLDTREGEKDLYRLARQRDRDGKDVQQVRVIKDRDGRVLTSEESVQRRWKEYFEELMNEENEREKRVEGVNSVEEEVDKIRKDEVRKALKRMKSGKEVGPDDIPVEVWKCLGEAAVEFLASLFNRVLENLEKAYDRVPREELWYCMRKSGVAEKYVRVVQDMYERSRTVVRCAVGQTEEFKVEVGLHQGSALSPFLFAIVMDQLSEEVRQESSWTMMFADDIVIFSESREQVEENLERWRFALERRGMKVSGSKTEYMCVNEREGSGTVRLQGEEVKKVQEFKYLGSTVQSNGECGKEDNSEGTGEGRAHGGRQERASFL</sequence>